<accession>A0ABZ1IIC9</accession>
<evidence type="ECO:0000259" key="1">
    <source>
        <dbReference type="Pfam" id="PF04149"/>
    </source>
</evidence>
<feature type="domain" description="DUF397" evidence="1">
    <location>
        <begin position="8"/>
        <end position="58"/>
    </location>
</feature>
<dbReference type="EMBL" id="CP142149">
    <property type="protein sequence ID" value="WSE33423.1"/>
    <property type="molecule type" value="Genomic_DNA"/>
</dbReference>
<organism evidence="2 3">
    <name type="scientific">Amycolatopsis rhabdoformis</name>
    <dbReference type="NCBI Taxonomy" id="1448059"/>
    <lineage>
        <taxon>Bacteria</taxon>
        <taxon>Bacillati</taxon>
        <taxon>Actinomycetota</taxon>
        <taxon>Actinomycetes</taxon>
        <taxon>Pseudonocardiales</taxon>
        <taxon>Pseudonocardiaceae</taxon>
        <taxon>Amycolatopsis</taxon>
    </lineage>
</organism>
<evidence type="ECO:0000313" key="2">
    <source>
        <dbReference type="EMBL" id="WSE33423.1"/>
    </source>
</evidence>
<protein>
    <submittedName>
        <fullName evidence="2">DUF397 domain-containing protein</fullName>
    </submittedName>
</protein>
<dbReference type="Proteomes" id="UP001330812">
    <property type="component" value="Chromosome"/>
</dbReference>
<gene>
    <name evidence="2" type="ORF">VSH64_15080</name>
</gene>
<name>A0ABZ1IIC9_9PSEU</name>
<reference evidence="2 3" key="1">
    <citation type="journal article" date="2015" name="Int. J. Syst. Evol. Microbiol.">
        <title>Amycolatopsis rhabdoformis sp. nov., an actinomycete isolated from a tropical forest soil.</title>
        <authorList>
            <person name="Souza W.R."/>
            <person name="Silva R.E."/>
            <person name="Goodfellow M."/>
            <person name="Busarakam K."/>
            <person name="Figueiro F.S."/>
            <person name="Ferreira D."/>
            <person name="Rodrigues-Filho E."/>
            <person name="Moraes L.A.B."/>
            <person name="Zucchi T.D."/>
        </authorList>
    </citation>
    <scope>NUCLEOTIDE SEQUENCE [LARGE SCALE GENOMIC DNA]</scope>
    <source>
        <strain evidence="2 3">NCIMB 14900</strain>
    </source>
</reference>
<dbReference type="InterPro" id="IPR007278">
    <property type="entry name" value="DUF397"/>
</dbReference>
<dbReference type="Pfam" id="PF04149">
    <property type="entry name" value="DUF397"/>
    <property type="match status" value="1"/>
</dbReference>
<proteinExistence type="predicted"/>
<sequence length="60" mass="6353">MNEKFAGQWIKTSYSNGSGNCVEAAVLPTAVGIRDTKARETGHLTVTPAAWVAFTEAIGK</sequence>
<evidence type="ECO:0000313" key="3">
    <source>
        <dbReference type="Proteomes" id="UP001330812"/>
    </source>
</evidence>
<dbReference type="RefSeq" id="WP_326836223.1">
    <property type="nucleotide sequence ID" value="NZ_CP142149.1"/>
</dbReference>
<keyword evidence="3" id="KW-1185">Reference proteome</keyword>